<name>A0A1X0WYX7_STROR</name>
<dbReference type="EMBL" id="LNVH01000005">
    <property type="protein sequence ID" value="ORJ31956.1"/>
    <property type="molecule type" value="Genomic_DNA"/>
</dbReference>
<dbReference type="Pfam" id="PF20472">
    <property type="entry name" value="PDDEXK_11"/>
    <property type="match status" value="1"/>
</dbReference>
<dbReference type="RefSeq" id="WP_084868547.1">
    <property type="nucleotide sequence ID" value="NZ_LNVH01000005.1"/>
</dbReference>
<gene>
    <name evidence="2" type="ORF">ATE37_09765</name>
</gene>
<dbReference type="Proteomes" id="UP000192532">
    <property type="component" value="Unassembled WGS sequence"/>
</dbReference>
<accession>A0A1X0WYX7</accession>
<protein>
    <recommendedName>
        <fullName evidence="1">PD-(D/E)XK nuclease domain-containing protein</fullName>
    </recommendedName>
</protein>
<evidence type="ECO:0000313" key="2">
    <source>
        <dbReference type="EMBL" id="ORJ31956.1"/>
    </source>
</evidence>
<organism evidence="2 3">
    <name type="scientific">Streptococcus oralis subsp. tigurinus</name>
    <dbReference type="NCBI Taxonomy" id="1077464"/>
    <lineage>
        <taxon>Bacteria</taxon>
        <taxon>Bacillati</taxon>
        <taxon>Bacillota</taxon>
        <taxon>Bacilli</taxon>
        <taxon>Lactobacillales</taxon>
        <taxon>Streptococcaceae</taxon>
        <taxon>Streptococcus</taxon>
    </lineage>
</organism>
<dbReference type="InterPro" id="IPR046821">
    <property type="entry name" value="PDDEXK_11"/>
</dbReference>
<reference evidence="2 3" key="1">
    <citation type="journal article" date="2016" name="PLoS ONE">
        <title>Comparative Genomics Analysis of Streptococcus tigurinus Strains Identifies Genetic Elements Specifically and Uniquely Present in Highly Virulent Strains.</title>
        <authorList>
            <person name="Diene S.M."/>
            <person name="Francois P."/>
            <person name="Zbinden A."/>
            <person name="Entenza J.M."/>
            <person name="Resch G."/>
        </authorList>
    </citation>
    <scope>NUCLEOTIDE SEQUENCE [LARGE SCALE GENOMIC DNA]</scope>
    <source>
        <strain evidence="2 3">859</strain>
    </source>
</reference>
<sequence length="177" mass="20936">MSTRMPNVYGGGANTNVNGLKFEQTTSLDSTLVRKGFEIIDNEVYYQDRKIGWSVGKNKLYTKFLTPQNIDYKQYNSKRWQPDECFINELNQTAYIIEKKFQNSSGSVDEKLPGCHFKKMEYEKLFSPLGYKVQFIYIFNDWFEKDEYKDTKEYICMMGCSYFFYEIPLTVLGIDFL</sequence>
<proteinExistence type="predicted"/>
<evidence type="ECO:0000259" key="1">
    <source>
        <dbReference type="Pfam" id="PF20472"/>
    </source>
</evidence>
<dbReference type="AlphaFoldDB" id="A0A1X0WYX7"/>
<evidence type="ECO:0000313" key="3">
    <source>
        <dbReference type="Proteomes" id="UP000192532"/>
    </source>
</evidence>
<comment type="caution">
    <text evidence="2">The sequence shown here is derived from an EMBL/GenBank/DDBJ whole genome shotgun (WGS) entry which is preliminary data.</text>
</comment>
<feature type="domain" description="PD-(D/E)XK nuclease" evidence="1">
    <location>
        <begin position="28"/>
        <end position="113"/>
    </location>
</feature>